<dbReference type="Proteomes" id="UP000585614">
    <property type="component" value="Unassembled WGS sequence"/>
</dbReference>
<protein>
    <submittedName>
        <fullName evidence="2">Uncharacterized protein</fullName>
    </submittedName>
</protein>
<dbReference type="AlphaFoldDB" id="A0A7J7S877"/>
<sequence>MHTMNETTPRVPSPSSSWDAEPRGNCQQPTDGKRQAGCASNITKGECEVFQIAGPATQVRMAAAEAGGTLMMRRKMAAGSSPCWYTPIPVGKGLASAFWGRDEGSGWQWQKLQARAQDTQSRQLPQQELSCQAPRLDG</sequence>
<evidence type="ECO:0000313" key="2">
    <source>
        <dbReference type="EMBL" id="KAF6284504.1"/>
    </source>
</evidence>
<dbReference type="EMBL" id="JACAGC010000023">
    <property type="protein sequence ID" value="KAF6284504.1"/>
    <property type="molecule type" value="Genomic_DNA"/>
</dbReference>
<feature type="compositionally biased region" description="Polar residues" evidence="1">
    <location>
        <begin position="1"/>
        <end position="18"/>
    </location>
</feature>
<proteinExistence type="predicted"/>
<name>A0A7J7S877_RHIFE</name>
<feature type="compositionally biased region" description="Polar residues" evidence="1">
    <location>
        <begin position="113"/>
        <end position="130"/>
    </location>
</feature>
<evidence type="ECO:0000313" key="3">
    <source>
        <dbReference type="Proteomes" id="UP000585614"/>
    </source>
</evidence>
<comment type="caution">
    <text evidence="2">The sequence shown here is derived from an EMBL/GenBank/DDBJ whole genome shotgun (WGS) entry which is preliminary data.</text>
</comment>
<accession>A0A7J7S877</accession>
<feature type="region of interest" description="Disordered" evidence="1">
    <location>
        <begin position="1"/>
        <end position="37"/>
    </location>
</feature>
<evidence type="ECO:0000256" key="1">
    <source>
        <dbReference type="SAM" id="MobiDB-lite"/>
    </source>
</evidence>
<organism evidence="2 3">
    <name type="scientific">Rhinolophus ferrumequinum</name>
    <name type="common">Greater horseshoe bat</name>
    <dbReference type="NCBI Taxonomy" id="59479"/>
    <lineage>
        <taxon>Eukaryota</taxon>
        <taxon>Metazoa</taxon>
        <taxon>Chordata</taxon>
        <taxon>Craniata</taxon>
        <taxon>Vertebrata</taxon>
        <taxon>Euteleostomi</taxon>
        <taxon>Mammalia</taxon>
        <taxon>Eutheria</taxon>
        <taxon>Laurasiatheria</taxon>
        <taxon>Chiroptera</taxon>
        <taxon>Yinpterochiroptera</taxon>
        <taxon>Rhinolophoidea</taxon>
        <taxon>Rhinolophidae</taxon>
        <taxon>Rhinolophinae</taxon>
        <taxon>Rhinolophus</taxon>
    </lineage>
</organism>
<feature type="region of interest" description="Disordered" evidence="1">
    <location>
        <begin position="113"/>
        <end position="138"/>
    </location>
</feature>
<gene>
    <name evidence="2" type="ORF">mRhiFer1_009257</name>
</gene>
<reference evidence="2 3" key="1">
    <citation type="journal article" date="2020" name="Nature">
        <title>Six reference-quality genomes reveal evolution of bat adaptations.</title>
        <authorList>
            <person name="Jebb D."/>
            <person name="Huang Z."/>
            <person name="Pippel M."/>
            <person name="Hughes G.M."/>
            <person name="Lavrichenko K."/>
            <person name="Devanna P."/>
            <person name="Winkler S."/>
            <person name="Jermiin L.S."/>
            <person name="Skirmuntt E.C."/>
            <person name="Katzourakis A."/>
            <person name="Burkitt-Gray L."/>
            <person name="Ray D.A."/>
            <person name="Sullivan K.A.M."/>
            <person name="Roscito J.G."/>
            <person name="Kirilenko B.M."/>
            <person name="Davalos L.M."/>
            <person name="Corthals A.P."/>
            <person name="Power M.L."/>
            <person name="Jones G."/>
            <person name="Ransome R.D."/>
            <person name="Dechmann D.K.N."/>
            <person name="Locatelli A.G."/>
            <person name="Puechmaille S.J."/>
            <person name="Fedrigo O."/>
            <person name="Jarvis E.D."/>
            <person name="Hiller M."/>
            <person name="Vernes S.C."/>
            <person name="Myers E.W."/>
            <person name="Teeling E.C."/>
        </authorList>
    </citation>
    <scope>NUCLEOTIDE SEQUENCE [LARGE SCALE GENOMIC DNA]</scope>
    <source>
        <strain evidence="2">MRhiFer1</strain>
        <tissue evidence="2">Lung</tissue>
    </source>
</reference>